<reference evidence="1 2" key="1">
    <citation type="journal article" date="2014" name="Agronomy (Basel)">
        <title>A Draft Genome Sequence for Ensete ventricosum, the Drought-Tolerant Tree Against Hunger.</title>
        <authorList>
            <person name="Harrison J."/>
            <person name="Moore K.A."/>
            <person name="Paszkiewicz K."/>
            <person name="Jones T."/>
            <person name="Grant M."/>
            <person name="Ambacheew D."/>
            <person name="Muzemil S."/>
            <person name="Studholme D.J."/>
        </authorList>
    </citation>
    <scope>NUCLEOTIDE SEQUENCE [LARGE SCALE GENOMIC DNA]</scope>
</reference>
<organism evidence="1 2">
    <name type="scientific">Ensete ventricosum</name>
    <name type="common">Abyssinian banana</name>
    <name type="synonym">Musa ensete</name>
    <dbReference type="NCBI Taxonomy" id="4639"/>
    <lineage>
        <taxon>Eukaryota</taxon>
        <taxon>Viridiplantae</taxon>
        <taxon>Streptophyta</taxon>
        <taxon>Embryophyta</taxon>
        <taxon>Tracheophyta</taxon>
        <taxon>Spermatophyta</taxon>
        <taxon>Magnoliopsida</taxon>
        <taxon>Liliopsida</taxon>
        <taxon>Zingiberales</taxon>
        <taxon>Musaceae</taxon>
        <taxon>Ensete</taxon>
    </lineage>
</organism>
<dbReference type="Proteomes" id="UP000287651">
    <property type="component" value="Unassembled WGS sequence"/>
</dbReference>
<sequence length="79" mass="8978">MGESVWWSNYIGRVLAVRLNADGVGAVTPMFVCRWRLAGEFRNGDWMRVQIWALWAAVSGDRRAQSQLNVEAMGFIAYI</sequence>
<accession>A0A426YYW8</accession>
<comment type="caution">
    <text evidence="1">The sequence shown here is derived from an EMBL/GenBank/DDBJ whole genome shotgun (WGS) entry which is preliminary data.</text>
</comment>
<evidence type="ECO:0000313" key="2">
    <source>
        <dbReference type="Proteomes" id="UP000287651"/>
    </source>
</evidence>
<gene>
    <name evidence="1" type="ORF">B296_00047560</name>
</gene>
<dbReference type="AlphaFoldDB" id="A0A426YYW8"/>
<proteinExistence type="predicted"/>
<evidence type="ECO:0000313" key="1">
    <source>
        <dbReference type="EMBL" id="RRT56936.1"/>
    </source>
</evidence>
<name>A0A426YYW8_ENSVE</name>
<protein>
    <submittedName>
        <fullName evidence="1">Uncharacterized protein</fullName>
    </submittedName>
</protein>
<dbReference type="EMBL" id="AMZH03009402">
    <property type="protein sequence ID" value="RRT56936.1"/>
    <property type="molecule type" value="Genomic_DNA"/>
</dbReference>